<organism evidence="2 3">
    <name type="scientific">Paramylibacter kogurei</name>
    <dbReference type="NCBI Taxonomy" id="1889778"/>
    <lineage>
        <taxon>Bacteria</taxon>
        <taxon>Pseudomonadati</taxon>
        <taxon>Pseudomonadota</taxon>
        <taxon>Alphaproteobacteria</taxon>
        <taxon>Rhodobacterales</taxon>
        <taxon>Paracoccaceae</taxon>
        <taxon>Paramylibacter</taxon>
    </lineage>
</organism>
<dbReference type="GO" id="GO:0008168">
    <property type="term" value="F:methyltransferase activity"/>
    <property type="evidence" value="ECO:0007669"/>
    <property type="project" value="UniProtKB-KW"/>
</dbReference>
<accession>A0A2G5K4R7</accession>
<keyword evidence="2" id="KW-0808">Transferase</keyword>
<dbReference type="GO" id="GO:0032259">
    <property type="term" value="P:methylation"/>
    <property type="evidence" value="ECO:0007669"/>
    <property type="project" value="UniProtKB-KW"/>
</dbReference>
<keyword evidence="1" id="KW-0812">Transmembrane</keyword>
<dbReference type="AlphaFoldDB" id="A0A2G5K4R7"/>
<evidence type="ECO:0000313" key="2">
    <source>
        <dbReference type="EMBL" id="PIB24531.1"/>
    </source>
</evidence>
<comment type="caution">
    <text evidence="2">The sequence shown here is derived from an EMBL/GenBank/DDBJ whole genome shotgun (WGS) entry which is preliminary data.</text>
</comment>
<evidence type="ECO:0000313" key="3">
    <source>
        <dbReference type="Proteomes" id="UP000231516"/>
    </source>
</evidence>
<keyword evidence="2" id="KW-0830">Ubiquinone</keyword>
<keyword evidence="1" id="KW-1133">Transmembrane helix</keyword>
<dbReference type="OrthoDB" id="7357237at2"/>
<feature type="transmembrane region" description="Helical" evidence="1">
    <location>
        <begin position="52"/>
        <end position="69"/>
    </location>
</feature>
<keyword evidence="3" id="KW-1185">Reference proteome</keyword>
<keyword evidence="1" id="KW-0472">Membrane</keyword>
<dbReference type="EMBL" id="MDGM01000012">
    <property type="protein sequence ID" value="PIB24531.1"/>
    <property type="molecule type" value="Genomic_DNA"/>
</dbReference>
<dbReference type="Pfam" id="PF20189">
    <property type="entry name" value="DUF6552"/>
    <property type="match status" value="1"/>
</dbReference>
<protein>
    <submittedName>
        <fullName evidence="2">Ubiquinone biosynthesis methyltransferase UbiE</fullName>
    </submittedName>
</protein>
<reference evidence="2 3" key="1">
    <citation type="submission" date="2016-08" db="EMBL/GenBank/DDBJ databases">
        <title>Draft genome of Amylibacter sp. strain 4G11.</title>
        <authorList>
            <person name="Wong S.-K."/>
            <person name="Hamasaki K."/>
            <person name="Yoshizawa S."/>
        </authorList>
    </citation>
    <scope>NUCLEOTIDE SEQUENCE [LARGE SCALE GENOMIC DNA]</scope>
    <source>
        <strain evidence="2 3">4G11</strain>
    </source>
</reference>
<evidence type="ECO:0000256" key="1">
    <source>
        <dbReference type="SAM" id="Phobius"/>
    </source>
</evidence>
<dbReference type="RefSeq" id="WP_099592955.1">
    <property type="nucleotide sequence ID" value="NZ_MDGM01000012.1"/>
</dbReference>
<dbReference type="InterPro" id="IPR046682">
    <property type="entry name" value="DUF6552"/>
</dbReference>
<gene>
    <name evidence="2" type="ORF">BFP76_04840</name>
</gene>
<name>A0A2G5K4R7_9RHOB</name>
<keyword evidence="2" id="KW-0489">Methyltransferase</keyword>
<proteinExistence type="predicted"/>
<feature type="transmembrane region" description="Helical" evidence="1">
    <location>
        <begin position="26"/>
        <end position="45"/>
    </location>
</feature>
<sequence>MKRVDIVKWVATVVQLVGYALTGLNIVPWNILAFVIGIILWFVVGVMWKDRAIMVVHVGAFIAILGGYLNS</sequence>
<dbReference type="Proteomes" id="UP000231516">
    <property type="component" value="Unassembled WGS sequence"/>
</dbReference>